<dbReference type="RefSeq" id="WP_036528285.1">
    <property type="nucleotide sequence ID" value="NZ_BSFC01000017.1"/>
</dbReference>
<proteinExistence type="predicted"/>
<gene>
    <name evidence="1" type="ORF">BV97_04114</name>
</gene>
<accession>A0A031JNM1</accession>
<sequence length="69" mass="7634">MTILQEVEKLVVRLAPEPVCDACLTDTLGLSVLHHADHAVRELAGSNGFELSKDECSLCGETRMVIRRR</sequence>
<name>A0A031JNM1_9SPHN</name>
<evidence type="ECO:0000313" key="1">
    <source>
        <dbReference type="EMBL" id="EZP79351.1"/>
    </source>
</evidence>
<protein>
    <submittedName>
        <fullName evidence="1">Uncharacterized protein</fullName>
    </submittedName>
</protein>
<dbReference type="PATRIC" id="fig|158500.4.peg.4182"/>
<evidence type="ECO:0000313" key="2">
    <source>
        <dbReference type="Proteomes" id="UP000024329"/>
    </source>
</evidence>
<organism evidence="1 2">
    <name type="scientific">Novosphingobium resinovorum</name>
    <dbReference type="NCBI Taxonomy" id="158500"/>
    <lineage>
        <taxon>Bacteria</taxon>
        <taxon>Pseudomonadati</taxon>
        <taxon>Pseudomonadota</taxon>
        <taxon>Alphaproteobacteria</taxon>
        <taxon>Sphingomonadales</taxon>
        <taxon>Sphingomonadaceae</taxon>
        <taxon>Novosphingobium</taxon>
    </lineage>
</organism>
<dbReference type="STRING" id="158500.BES08_06205"/>
<dbReference type="AlphaFoldDB" id="A0A031JNM1"/>
<dbReference type="EMBL" id="JFYZ01000027">
    <property type="protein sequence ID" value="EZP79351.1"/>
    <property type="molecule type" value="Genomic_DNA"/>
</dbReference>
<comment type="caution">
    <text evidence="1">The sequence shown here is derived from an EMBL/GenBank/DDBJ whole genome shotgun (WGS) entry which is preliminary data.</text>
</comment>
<reference evidence="1 2" key="1">
    <citation type="submission" date="2014-03" db="EMBL/GenBank/DDBJ databases">
        <title>Whole genome sequence of Novosphingobium resinovorum KF1.</title>
        <authorList>
            <person name="Gan H.M."/>
            <person name="Gan H.Y."/>
            <person name="Chew T.H."/>
            <person name="Savka M.A."/>
        </authorList>
    </citation>
    <scope>NUCLEOTIDE SEQUENCE [LARGE SCALE GENOMIC DNA]</scope>
    <source>
        <strain evidence="1 2">KF1</strain>
    </source>
</reference>
<dbReference type="eggNOG" id="ENOG502ZTDT">
    <property type="taxonomic scope" value="Bacteria"/>
</dbReference>
<dbReference type="Proteomes" id="UP000024329">
    <property type="component" value="Unassembled WGS sequence"/>
</dbReference>